<sequence>MSFSLTDSKSKLALDVALTSKIEVYGMLYDVDWWKMFNRQMIINALDIDDTYTSSGKNKISNGTFSTWTADNLLLNS</sequence>
<dbReference type="AlphaFoldDB" id="X1ANR8"/>
<protein>
    <submittedName>
        <fullName evidence="1">Uncharacterized protein</fullName>
    </submittedName>
</protein>
<gene>
    <name evidence="1" type="ORF">S01H4_11163</name>
</gene>
<name>X1ANR8_9ZZZZ</name>
<reference evidence="1" key="1">
    <citation type="journal article" date="2014" name="Front. Microbiol.">
        <title>High frequency of phylogenetically diverse reductive dehalogenase-homologous genes in deep subseafloor sedimentary metagenomes.</title>
        <authorList>
            <person name="Kawai M."/>
            <person name="Futagami T."/>
            <person name="Toyoda A."/>
            <person name="Takaki Y."/>
            <person name="Nishi S."/>
            <person name="Hori S."/>
            <person name="Arai W."/>
            <person name="Tsubouchi T."/>
            <person name="Morono Y."/>
            <person name="Uchiyama I."/>
            <person name="Ito T."/>
            <person name="Fujiyama A."/>
            <person name="Inagaki F."/>
            <person name="Takami H."/>
        </authorList>
    </citation>
    <scope>NUCLEOTIDE SEQUENCE</scope>
    <source>
        <strain evidence="1">Expedition CK06-06</strain>
    </source>
</reference>
<accession>X1ANR8</accession>
<organism evidence="1">
    <name type="scientific">marine sediment metagenome</name>
    <dbReference type="NCBI Taxonomy" id="412755"/>
    <lineage>
        <taxon>unclassified sequences</taxon>
        <taxon>metagenomes</taxon>
        <taxon>ecological metagenomes</taxon>
    </lineage>
</organism>
<dbReference type="EMBL" id="BART01004453">
    <property type="protein sequence ID" value="GAG71037.1"/>
    <property type="molecule type" value="Genomic_DNA"/>
</dbReference>
<comment type="caution">
    <text evidence="1">The sequence shown here is derived from an EMBL/GenBank/DDBJ whole genome shotgun (WGS) entry which is preliminary data.</text>
</comment>
<evidence type="ECO:0000313" key="1">
    <source>
        <dbReference type="EMBL" id="GAG71037.1"/>
    </source>
</evidence>
<proteinExistence type="predicted"/>